<dbReference type="Proteomes" id="UP000020977">
    <property type="component" value="Unassembled WGS sequence"/>
</dbReference>
<evidence type="ECO:0000256" key="1">
    <source>
        <dbReference type="ARBA" id="ARBA00022741"/>
    </source>
</evidence>
<protein>
    <submittedName>
        <fullName evidence="4">Glycerol transporter subunit A</fullName>
    </submittedName>
</protein>
<dbReference type="eggNOG" id="COG3842">
    <property type="taxonomic scope" value="Bacteria"/>
</dbReference>
<dbReference type="PANTHER" id="PTHR43875:SF1">
    <property type="entry name" value="OSMOPROTECTIVE COMPOUNDS UPTAKE ATP-BINDING PROTEIN GGTA"/>
    <property type="match status" value="1"/>
</dbReference>
<dbReference type="InterPro" id="IPR003439">
    <property type="entry name" value="ABC_transporter-like_ATP-bd"/>
</dbReference>
<feature type="domain" description="ABC transporter" evidence="3">
    <location>
        <begin position="8"/>
        <end position="293"/>
    </location>
</feature>
<dbReference type="EMBL" id="JFAD01000009">
    <property type="protein sequence ID" value="EXU61380.1"/>
    <property type="molecule type" value="Genomic_DNA"/>
</dbReference>
<sequence>MNHLTIAISIKNLIFSYDKKAFLKINDLEIPANNIITILGPSGAGKSTFLNILAGFLPVKTGIQYHEKFKNFGYIMQKNNLYEEISVKKNLWISAKNSPEWTSKVWKLSCENFKKDKNNQDLSDSIGNLLSSKSTLGVQKVIKKFKFYFYILKNIKFYIFFLKFRKKYFEKEVLNVLKALEIDDIFLKKAKNISGGQQQRVAFAKSIIKGDNLVLMDEPFSSLDAKIKESTIKLLLKIKQEFNMTIVLVTHDQTDAMKISDKIILLNKGEILQYSNPEELFENPQSIFAAKFIGMPEINFIEKQGEIEYYIRSKYIKISPTSEPTNGKVFYKKNIADNFYYQIHDTEKNIDLEIISPVDIQGQNVKIEYNKDKIFAFDKGGNRVNG</sequence>
<evidence type="ECO:0000313" key="4">
    <source>
        <dbReference type="EMBL" id="EXU61380.1"/>
    </source>
</evidence>
<evidence type="ECO:0000256" key="2">
    <source>
        <dbReference type="ARBA" id="ARBA00022840"/>
    </source>
</evidence>
<dbReference type="InterPro" id="IPR003593">
    <property type="entry name" value="AAA+_ATPase"/>
</dbReference>
<evidence type="ECO:0000313" key="5">
    <source>
        <dbReference type="Proteomes" id="UP000020977"/>
    </source>
</evidence>
<dbReference type="GO" id="GO:0016887">
    <property type="term" value="F:ATP hydrolysis activity"/>
    <property type="evidence" value="ECO:0007669"/>
    <property type="project" value="InterPro"/>
</dbReference>
<dbReference type="RefSeq" id="WP_044283953.1">
    <property type="nucleotide sequence ID" value="NZ_JFAD01000009.1"/>
</dbReference>
<keyword evidence="1" id="KW-0547">Nucleotide-binding</keyword>
<proteinExistence type="predicted"/>
<dbReference type="PROSITE" id="PS00211">
    <property type="entry name" value="ABC_TRANSPORTER_1"/>
    <property type="match status" value="1"/>
</dbReference>
<evidence type="ECO:0000259" key="3">
    <source>
        <dbReference type="PROSITE" id="PS50893"/>
    </source>
</evidence>
<dbReference type="PATRIC" id="fig|1188239.3.peg.267"/>
<dbReference type="Pfam" id="PF00005">
    <property type="entry name" value="ABC_tran"/>
    <property type="match status" value="1"/>
</dbReference>
<dbReference type="SMART" id="SM00382">
    <property type="entry name" value="AAA"/>
    <property type="match status" value="1"/>
</dbReference>
<dbReference type="Gene3D" id="3.40.50.300">
    <property type="entry name" value="P-loop containing nucleotide triphosphate hydrolases"/>
    <property type="match status" value="1"/>
</dbReference>
<organism evidence="4 5">
    <name type="scientific">Mesomycoplasma ovipneumoniae 14811</name>
    <dbReference type="NCBI Taxonomy" id="1188239"/>
    <lineage>
        <taxon>Bacteria</taxon>
        <taxon>Bacillati</taxon>
        <taxon>Mycoplasmatota</taxon>
        <taxon>Mycoplasmoidales</taxon>
        <taxon>Metamycoplasmataceae</taxon>
        <taxon>Mesomycoplasma</taxon>
    </lineage>
</organism>
<dbReference type="AlphaFoldDB" id="A0A014MIJ9"/>
<reference evidence="4 5" key="1">
    <citation type="submission" date="2014-03" db="EMBL/GenBank/DDBJ databases">
        <title>Genome sequence of Mycoplasma ovipneumoniae strain 14811.</title>
        <authorList>
            <person name="Sirand-Pugnet P."/>
            <person name="Breton M."/>
            <person name="Dordet-Frisoni E."/>
            <person name="Baranowski E."/>
            <person name="Barre A."/>
            <person name="Couture C."/>
            <person name="Dupuy V."/>
            <person name="Gaurivaud P."/>
            <person name="Jacob D."/>
            <person name="Lemaitre C."/>
            <person name="Manso-Silvan L."/>
            <person name="Nikolski M."/>
            <person name="Nouvel L.-X."/>
            <person name="Poumarat F."/>
            <person name="Tardy F."/>
            <person name="Thebault P."/>
            <person name="Theil S."/>
            <person name="Citti C."/>
            <person name="Thiaucourt F."/>
            <person name="Blanchard A."/>
        </authorList>
    </citation>
    <scope>NUCLEOTIDE SEQUENCE [LARGE SCALE GENOMIC DNA]</scope>
    <source>
        <strain evidence="4 5">14811</strain>
    </source>
</reference>
<dbReference type="InterPro" id="IPR047641">
    <property type="entry name" value="ABC_transpr_MalK/UgpC-like"/>
</dbReference>
<dbReference type="InterPro" id="IPR017871">
    <property type="entry name" value="ABC_transporter-like_CS"/>
</dbReference>
<name>A0A014MIJ9_9BACT</name>
<dbReference type="GO" id="GO:0005524">
    <property type="term" value="F:ATP binding"/>
    <property type="evidence" value="ECO:0007669"/>
    <property type="project" value="UniProtKB-KW"/>
</dbReference>
<keyword evidence="2" id="KW-0067">ATP-binding</keyword>
<dbReference type="SUPFAM" id="SSF52540">
    <property type="entry name" value="P-loop containing nucleoside triphosphate hydrolases"/>
    <property type="match status" value="1"/>
</dbReference>
<comment type="caution">
    <text evidence="4">The sequence shown here is derived from an EMBL/GenBank/DDBJ whole genome shotgun (WGS) entry which is preliminary data.</text>
</comment>
<dbReference type="PROSITE" id="PS50893">
    <property type="entry name" value="ABC_TRANSPORTER_2"/>
    <property type="match status" value="1"/>
</dbReference>
<dbReference type="GO" id="GO:0055052">
    <property type="term" value="C:ATP-binding cassette (ABC) transporter complex, substrate-binding subunit-containing"/>
    <property type="evidence" value="ECO:0007669"/>
    <property type="project" value="TreeGrafter"/>
</dbReference>
<dbReference type="STRING" id="1188239.MOVI_0860"/>
<gene>
    <name evidence="4" type="primary">gtsA</name>
    <name evidence="4" type="ORF">MOVI_0860</name>
</gene>
<dbReference type="PANTHER" id="PTHR43875">
    <property type="entry name" value="MALTODEXTRIN IMPORT ATP-BINDING PROTEIN MSMX"/>
    <property type="match status" value="1"/>
</dbReference>
<dbReference type="InterPro" id="IPR027417">
    <property type="entry name" value="P-loop_NTPase"/>
</dbReference>
<accession>A0A014MIJ9</accession>
<dbReference type="Gene3D" id="2.40.50.100">
    <property type="match status" value="1"/>
</dbReference>